<dbReference type="SUPFAM" id="SSF52743">
    <property type="entry name" value="Subtilisin-like"/>
    <property type="match status" value="1"/>
</dbReference>
<keyword evidence="6" id="KW-0732">Signal</keyword>
<dbReference type="InterPro" id="IPR037045">
    <property type="entry name" value="S8pro/Inhibitor_I9_sf"/>
</dbReference>
<dbReference type="InterPro" id="IPR015500">
    <property type="entry name" value="Peptidase_S8_subtilisin-rel"/>
</dbReference>
<keyword evidence="3 5" id="KW-0378">Hydrolase</keyword>
<dbReference type="InterPro" id="IPR034193">
    <property type="entry name" value="PCSK9_ProteinaseK-like"/>
</dbReference>
<evidence type="ECO:0000256" key="3">
    <source>
        <dbReference type="ARBA" id="ARBA00022801"/>
    </source>
</evidence>
<keyword evidence="4 5" id="KW-0720">Serine protease</keyword>
<feature type="signal peptide" evidence="6">
    <location>
        <begin position="1"/>
        <end position="18"/>
    </location>
</feature>
<evidence type="ECO:0000256" key="2">
    <source>
        <dbReference type="ARBA" id="ARBA00022670"/>
    </source>
</evidence>
<evidence type="ECO:0000313" key="10">
    <source>
        <dbReference type="Proteomes" id="UP000663827"/>
    </source>
</evidence>
<evidence type="ECO:0000256" key="5">
    <source>
        <dbReference type="PROSITE-ProRule" id="PRU01240"/>
    </source>
</evidence>
<feature type="active site" description="Charge relay system" evidence="5">
    <location>
        <position position="337"/>
    </location>
</feature>
<dbReference type="InterPro" id="IPR050131">
    <property type="entry name" value="Peptidase_S8_subtilisin-like"/>
</dbReference>
<evidence type="ECO:0008006" key="11">
    <source>
        <dbReference type="Google" id="ProtNLM"/>
    </source>
</evidence>
<dbReference type="Gene3D" id="3.40.50.200">
    <property type="entry name" value="Peptidase S8/S53 domain"/>
    <property type="match status" value="1"/>
</dbReference>
<evidence type="ECO:0000313" key="9">
    <source>
        <dbReference type="EMBL" id="CAE7180124.1"/>
    </source>
</evidence>
<dbReference type="PANTHER" id="PTHR43806:SF11">
    <property type="entry name" value="CEREVISIN-RELATED"/>
    <property type="match status" value="1"/>
</dbReference>
<proteinExistence type="inferred from homology"/>
<dbReference type="SUPFAM" id="SSF54897">
    <property type="entry name" value="Protease propeptides/inhibitors"/>
    <property type="match status" value="1"/>
</dbReference>
<dbReference type="GO" id="GO:0006508">
    <property type="term" value="P:proteolysis"/>
    <property type="evidence" value="ECO:0007669"/>
    <property type="project" value="UniProtKB-KW"/>
</dbReference>
<evidence type="ECO:0000256" key="1">
    <source>
        <dbReference type="ARBA" id="ARBA00011073"/>
    </source>
</evidence>
<dbReference type="Proteomes" id="UP000663827">
    <property type="component" value="Unassembled WGS sequence"/>
</dbReference>
<evidence type="ECO:0000259" key="7">
    <source>
        <dbReference type="Pfam" id="PF00082"/>
    </source>
</evidence>
<evidence type="ECO:0000256" key="4">
    <source>
        <dbReference type="ARBA" id="ARBA00022825"/>
    </source>
</evidence>
<reference evidence="9" key="1">
    <citation type="submission" date="2021-01" db="EMBL/GenBank/DDBJ databases">
        <authorList>
            <person name="Kaushik A."/>
        </authorList>
    </citation>
    <scope>NUCLEOTIDE SEQUENCE</scope>
    <source>
        <strain evidence="9">AG5</strain>
    </source>
</reference>
<gene>
    <name evidence="9" type="ORF">RDB_LOCUS115782</name>
</gene>
<evidence type="ECO:0000256" key="6">
    <source>
        <dbReference type="SAM" id="SignalP"/>
    </source>
</evidence>
<dbReference type="PRINTS" id="PR00723">
    <property type="entry name" value="SUBTILISIN"/>
</dbReference>
<dbReference type="InterPro" id="IPR036852">
    <property type="entry name" value="Peptidase_S8/S53_dom_sf"/>
</dbReference>
<dbReference type="EMBL" id="CAJNJQ010002580">
    <property type="protein sequence ID" value="CAE7180124.1"/>
    <property type="molecule type" value="Genomic_DNA"/>
</dbReference>
<dbReference type="GO" id="GO:0004252">
    <property type="term" value="F:serine-type endopeptidase activity"/>
    <property type="evidence" value="ECO:0007669"/>
    <property type="project" value="UniProtKB-UniRule"/>
</dbReference>
<comment type="caution">
    <text evidence="9">The sequence shown here is derived from an EMBL/GenBank/DDBJ whole genome shotgun (WGS) entry which is preliminary data.</text>
</comment>
<name>A0A8H3HQV9_9AGAM</name>
<protein>
    <recommendedName>
        <fullName evidence="11">Cuticle-degrading protease</fullName>
    </recommendedName>
</protein>
<organism evidence="9 10">
    <name type="scientific">Rhizoctonia solani</name>
    <dbReference type="NCBI Taxonomy" id="456999"/>
    <lineage>
        <taxon>Eukaryota</taxon>
        <taxon>Fungi</taxon>
        <taxon>Dikarya</taxon>
        <taxon>Basidiomycota</taxon>
        <taxon>Agaricomycotina</taxon>
        <taxon>Agaricomycetes</taxon>
        <taxon>Cantharellales</taxon>
        <taxon>Ceratobasidiaceae</taxon>
        <taxon>Rhizoctonia</taxon>
    </lineage>
</organism>
<comment type="similarity">
    <text evidence="1 5">Belongs to the peptidase S8 family.</text>
</comment>
<dbReference type="GO" id="GO:0005615">
    <property type="term" value="C:extracellular space"/>
    <property type="evidence" value="ECO:0007669"/>
    <property type="project" value="TreeGrafter"/>
</dbReference>
<feature type="active site" description="Charge relay system" evidence="5">
    <location>
        <position position="176"/>
    </location>
</feature>
<feature type="domain" description="Peptidase S8/S53" evidence="7">
    <location>
        <begin position="136"/>
        <end position="373"/>
    </location>
</feature>
<dbReference type="InterPro" id="IPR010259">
    <property type="entry name" value="S8pro/Inhibitor_I9"/>
</dbReference>
<keyword evidence="2 5" id="KW-0645">Protease</keyword>
<dbReference type="Pfam" id="PF05922">
    <property type="entry name" value="Inhibitor_I9"/>
    <property type="match status" value="1"/>
</dbReference>
<dbReference type="PANTHER" id="PTHR43806">
    <property type="entry name" value="PEPTIDASE S8"/>
    <property type="match status" value="1"/>
</dbReference>
<sequence>MRTAFVVSALAFVVPALCAPTAIPIAKRAGPVKRDSYIVKFKHGVEQGNVLTSLIEKLRGSDSSITYTYTLFPGFAAILKGDKLDDVRKMPGVESVEEDSILSLLEHEIATPDDVPSTNTGHRGTLISRGDDSRYGKDVTVYGIDTGIYVDHHCFGGRATWGKDFTGEGDQDGNGHGTHTAGTAVCQEYGGAGDAKVIAVKVLAANGSGSLSGVMAGVQYAYDDFKQGNKIAIATMSLGAMDLQNQQKSLDQTVKNAIAGGLHFTIAAGNSNLDAQGFTPARVEEANTIGAVDANKNNEKASFSNWGKVLDVWAPGVNIKSAWIGTPDAENTISGTSMATPHVAGILAVALGKYGQMSPAELTYALKKHAENSVTFSAADTVAGVTSNHLLAQKW</sequence>
<dbReference type="OrthoDB" id="4966at2759"/>
<dbReference type="Pfam" id="PF00082">
    <property type="entry name" value="Peptidase_S8"/>
    <property type="match status" value="1"/>
</dbReference>
<dbReference type="InterPro" id="IPR023828">
    <property type="entry name" value="Peptidase_S8_Ser-AS"/>
</dbReference>
<accession>A0A8H3HQV9</accession>
<dbReference type="InterPro" id="IPR000209">
    <property type="entry name" value="Peptidase_S8/S53_dom"/>
</dbReference>
<dbReference type="Gene3D" id="3.30.70.80">
    <property type="entry name" value="Peptidase S8 propeptide/proteinase inhibitor I9"/>
    <property type="match status" value="1"/>
</dbReference>
<dbReference type="PROSITE" id="PS00138">
    <property type="entry name" value="SUBTILASE_SER"/>
    <property type="match status" value="1"/>
</dbReference>
<dbReference type="PROSITE" id="PS51892">
    <property type="entry name" value="SUBTILASE"/>
    <property type="match status" value="1"/>
</dbReference>
<dbReference type="AlphaFoldDB" id="A0A8H3HQV9"/>
<feature type="chain" id="PRO_5034137325" description="Cuticle-degrading protease" evidence="6">
    <location>
        <begin position="19"/>
        <end position="395"/>
    </location>
</feature>
<evidence type="ECO:0000259" key="8">
    <source>
        <dbReference type="Pfam" id="PF05922"/>
    </source>
</evidence>
<feature type="domain" description="Inhibitor I9" evidence="8">
    <location>
        <begin position="36"/>
        <end position="104"/>
    </location>
</feature>
<dbReference type="CDD" id="cd04077">
    <property type="entry name" value="Peptidases_S8_PCSK9_ProteinaseK_like"/>
    <property type="match status" value="1"/>
</dbReference>
<feature type="active site" description="Charge relay system" evidence="5">
    <location>
        <position position="145"/>
    </location>
</feature>